<evidence type="ECO:0000256" key="2">
    <source>
        <dbReference type="ARBA" id="ARBA00035108"/>
    </source>
</evidence>
<dbReference type="Pfam" id="PF00741">
    <property type="entry name" value="Gas_vesicle"/>
    <property type="match status" value="1"/>
</dbReference>
<dbReference type="InterPro" id="IPR000638">
    <property type="entry name" value="Gas-vesicle_GvpA-like"/>
</dbReference>
<dbReference type="InterPro" id="IPR018493">
    <property type="entry name" value="GvpA-like_CS"/>
</dbReference>
<proteinExistence type="inferred from homology"/>
<organism evidence="5">
    <name type="scientific">uncultured Armatimonadetes bacterium</name>
    <dbReference type="NCBI Taxonomy" id="157466"/>
    <lineage>
        <taxon>Bacteria</taxon>
        <taxon>Bacillati</taxon>
        <taxon>Armatimonadota</taxon>
        <taxon>environmental samples</taxon>
    </lineage>
</organism>
<keyword evidence="1" id="KW-0304">Gas vesicle</keyword>
<sequence length="122" mass="13273">MANEQQPGLVTSRPPGLVDLLDRILDKGLVIVGDIKVSLANVELLTLQIRLLICSIEKAEEIGINWWRFDPNLTVPAPVTDGQNDKAQERLPAPEPEQDRLDVPMPAAAGEEKTGATRRAGS</sequence>
<evidence type="ECO:0000313" key="5">
    <source>
        <dbReference type="EMBL" id="CAA9239861.1"/>
    </source>
</evidence>
<comment type="subcellular location">
    <subcellularLocation>
        <location evidence="2">Gas vesicle</location>
    </subcellularLocation>
</comment>
<evidence type="ECO:0000256" key="1">
    <source>
        <dbReference type="ARBA" id="ARBA00022987"/>
    </source>
</evidence>
<accession>A0A6J4I1R9</accession>
<dbReference type="GO" id="GO:0031411">
    <property type="term" value="C:gas vesicle"/>
    <property type="evidence" value="ECO:0007669"/>
    <property type="project" value="UniProtKB-SubCell"/>
</dbReference>
<feature type="region of interest" description="Disordered" evidence="4">
    <location>
        <begin position="75"/>
        <end position="122"/>
    </location>
</feature>
<comment type="similarity">
    <text evidence="3">Belongs to the gas vesicle GvpA family.</text>
</comment>
<dbReference type="InterPro" id="IPR050530">
    <property type="entry name" value="GvpA"/>
</dbReference>
<evidence type="ECO:0000256" key="3">
    <source>
        <dbReference type="ARBA" id="ARBA00035646"/>
    </source>
</evidence>
<protein>
    <submittedName>
        <fullName evidence="5">Uncharacterized protein</fullName>
    </submittedName>
</protein>
<gene>
    <name evidence="5" type="ORF">AVDCRST_MAG63-1373</name>
</gene>
<reference evidence="5" key="1">
    <citation type="submission" date="2020-02" db="EMBL/GenBank/DDBJ databases">
        <authorList>
            <person name="Meier V. D."/>
        </authorList>
    </citation>
    <scope>NUCLEOTIDE SEQUENCE</scope>
    <source>
        <strain evidence="5">AVDCRST_MAG63</strain>
    </source>
</reference>
<dbReference type="AlphaFoldDB" id="A0A6J4I1R9"/>
<dbReference type="PANTHER" id="PTHR35344">
    <property type="entry name" value="GAS VESICLE STRUCTURAL PROTEIN 2-RELATED"/>
    <property type="match status" value="1"/>
</dbReference>
<dbReference type="EMBL" id="CADCTO010000183">
    <property type="protein sequence ID" value="CAA9239861.1"/>
    <property type="molecule type" value="Genomic_DNA"/>
</dbReference>
<dbReference type="PROSITE" id="PS00234">
    <property type="entry name" value="GAS_VESICLE_A_1"/>
    <property type="match status" value="1"/>
</dbReference>
<dbReference type="GO" id="GO:0005198">
    <property type="term" value="F:structural molecule activity"/>
    <property type="evidence" value="ECO:0007669"/>
    <property type="project" value="InterPro"/>
</dbReference>
<dbReference type="GO" id="GO:0012506">
    <property type="term" value="C:vesicle membrane"/>
    <property type="evidence" value="ECO:0007669"/>
    <property type="project" value="InterPro"/>
</dbReference>
<evidence type="ECO:0000256" key="4">
    <source>
        <dbReference type="SAM" id="MobiDB-lite"/>
    </source>
</evidence>
<dbReference type="PANTHER" id="PTHR35344:SF4">
    <property type="entry name" value="GAS VESICLE PROTEIN A1"/>
    <property type="match status" value="1"/>
</dbReference>
<name>A0A6J4I1R9_9BACT</name>